<protein>
    <submittedName>
        <fullName evidence="1">Uncharacterized protein</fullName>
    </submittedName>
</protein>
<dbReference type="OrthoDB" id="4173282at2759"/>
<dbReference type="EMBL" id="AOKY01000310">
    <property type="protein sequence ID" value="KDB23316.1"/>
    <property type="molecule type" value="Genomic_DNA"/>
</dbReference>
<gene>
    <name evidence="1" type="ORF">H109_04774</name>
</gene>
<name>A0A059J613_TRIIM</name>
<reference evidence="1 2" key="1">
    <citation type="submission" date="2014-02" db="EMBL/GenBank/DDBJ databases">
        <title>The Genome Sequence of Trichophyton interdigitale MR816.</title>
        <authorList>
            <consortium name="The Broad Institute Genomics Platform"/>
            <person name="Cuomo C.A."/>
            <person name="White T.C."/>
            <person name="Graser Y."/>
            <person name="Martinez-Rossi N."/>
            <person name="Heitman J."/>
            <person name="Young S.K."/>
            <person name="Zeng Q."/>
            <person name="Gargeya S."/>
            <person name="Abouelleil A."/>
            <person name="Alvarado L."/>
            <person name="Chapman S.B."/>
            <person name="Gainer-Dewar J."/>
            <person name="Goldberg J."/>
            <person name="Griggs A."/>
            <person name="Gujja S."/>
            <person name="Hansen M."/>
            <person name="Howarth C."/>
            <person name="Imamovic A."/>
            <person name="Larimer J."/>
            <person name="Martinez D."/>
            <person name="Murphy C."/>
            <person name="Pearson M.D."/>
            <person name="Persinoti G."/>
            <person name="Poon T."/>
            <person name="Priest M."/>
            <person name="Roberts A.D."/>
            <person name="Saif S."/>
            <person name="Shea T.D."/>
            <person name="Sykes S.N."/>
            <person name="Wortman J."/>
            <person name="Nusbaum C."/>
            <person name="Birren B."/>
        </authorList>
    </citation>
    <scope>NUCLEOTIDE SEQUENCE [LARGE SCALE GENOMIC DNA]</scope>
    <source>
        <strain evidence="1 2">MR816</strain>
    </source>
</reference>
<evidence type="ECO:0000313" key="2">
    <source>
        <dbReference type="Proteomes" id="UP000024533"/>
    </source>
</evidence>
<comment type="caution">
    <text evidence="1">The sequence shown here is derived from an EMBL/GenBank/DDBJ whole genome shotgun (WGS) entry which is preliminary data.</text>
</comment>
<sequence>MTPRPTFNPLPACPNPIKWDVEGRIAELQAMIDSPATKEGQKINLQVAINMYHEKKLPAPALYIQKGKVISLQDLDTAYPFWVEGFGQQFSAQALIPAVEPTSSSAVSETVSLSPALQLASRVTYDLYPSSQGIGHQIFARIRRIPGFLLAPPVFLNITMLNDTGSSLLTVFDTDLVALGIPSTYGGYGPQIPISTAAGVVLRQNIAVEMQLLDSYGDPMSDWFFENSVVVPLAQGVTRLSGNGIRELFYFATAPGNTHLYVAKKKNGIYQFARRLTDHHSSYKYILVGDYSEKTLSGGYVLILKQR</sequence>
<accession>A0A059J613</accession>
<keyword evidence="2" id="KW-1185">Reference proteome</keyword>
<dbReference type="AlphaFoldDB" id="A0A059J613"/>
<dbReference type="Proteomes" id="UP000024533">
    <property type="component" value="Unassembled WGS sequence"/>
</dbReference>
<dbReference type="OMA" id="INPLPVC"/>
<proteinExistence type="predicted"/>
<organism evidence="1 2">
    <name type="scientific">Trichophyton interdigitale (strain MR816)</name>
    <dbReference type="NCBI Taxonomy" id="1215338"/>
    <lineage>
        <taxon>Eukaryota</taxon>
        <taxon>Fungi</taxon>
        <taxon>Dikarya</taxon>
        <taxon>Ascomycota</taxon>
        <taxon>Pezizomycotina</taxon>
        <taxon>Eurotiomycetes</taxon>
        <taxon>Eurotiomycetidae</taxon>
        <taxon>Onygenales</taxon>
        <taxon>Arthrodermataceae</taxon>
        <taxon>Trichophyton</taxon>
    </lineage>
</organism>
<dbReference type="STRING" id="1215338.A0A059J613"/>
<dbReference type="HOGENOM" id="CLU_075621_0_0_1"/>
<evidence type="ECO:0000313" key="1">
    <source>
        <dbReference type="EMBL" id="KDB23316.1"/>
    </source>
</evidence>